<evidence type="ECO:0000313" key="3">
    <source>
        <dbReference type="Proteomes" id="UP000005237"/>
    </source>
</evidence>
<dbReference type="EnsemblMetazoa" id="CJA42648.1">
    <property type="protein sequence ID" value="CJA42648.1"/>
    <property type="gene ID" value="WBGene00218496"/>
</dbReference>
<organism evidence="2 3">
    <name type="scientific">Caenorhabditis japonica</name>
    <dbReference type="NCBI Taxonomy" id="281687"/>
    <lineage>
        <taxon>Eukaryota</taxon>
        <taxon>Metazoa</taxon>
        <taxon>Ecdysozoa</taxon>
        <taxon>Nematoda</taxon>
        <taxon>Chromadorea</taxon>
        <taxon>Rhabditida</taxon>
        <taxon>Rhabditina</taxon>
        <taxon>Rhabditomorpha</taxon>
        <taxon>Rhabditoidea</taxon>
        <taxon>Rhabditidae</taxon>
        <taxon>Peloderinae</taxon>
        <taxon>Caenorhabditis</taxon>
    </lineage>
</organism>
<accession>A0A8R1ERK7</accession>
<feature type="compositionally biased region" description="Basic residues" evidence="1">
    <location>
        <begin position="90"/>
        <end position="100"/>
    </location>
</feature>
<name>A0A8R1ERK7_CAEJA</name>
<proteinExistence type="predicted"/>
<evidence type="ECO:0008006" key="4">
    <source>
        <dbReference type="Google" id="ProtNLM"/>
    </source>
</evidence>
<keyword evidence="3" id="KW-1185">Reference proteome</keyword>
<protein>
    <recommendedName>
        <fullName evidence="4">Secreted protein</fullName>
    </recommendedName>
</protein>
<evidence type="ECO:0000256" key="1">
    <source>
        <dbReference type="SAM" id="MobiDB-lite"/>
    </source>
</evidence>
<feature type="region of interest" description="Disordered" evidence="1">
    <location>
        <begin position="78"/>
        <end position="100"/>
    </location>
</feature>
<evidence type="ECO:0000313" key="2">
    <source>
        <dbReference type="EnsemblMetazoa" id="CJA42648.1"/>
    </source>
</evidence>
<reference evidence="2" key="2">
    <citation type="submission" date="2022-06" db="UniProtKB">
        <authorList>
            <consortium name="EnsemblMetazoa"/>
        </authorList>
    </citation>
    <scope>IDENTIFICATION</scope>
    <source>
        <strain evidence="2">DF5081</strain>
    </source>
</reference>
<dbReference type="Proteomes" id="UP000005237">
    <property type="component" value="Unassembled WGS sequence"/>
</dbReference>
<reference evidence="3" key="1">
    <citation type="submission" date="2010-08" db="EMBL/GenBank/DDBJ databases">
        <authorList>
            <consortium name="Caenorhabditis japonica Sequencing Consortium"/>
            <person name="Wilson R.K."/>
        </authorList>
    </citation>
    <scope>NUCLEOTIDE SEQUENCE [LARGE SCALE GENOMIC DNA]</scope>
    <source>
        <strain evidence="3">DF5081</strain>
    </source>
</reference>
<sequence>MSIWLTHSTTHLIMLSTSASHQHTVTHSHRSRHLRLPAHTAIRLHADHDHRNTGSRPLLCALSDLPAGATLSSLSARGTFWNGGHAPPPQHHRGPLYKEA</sequence>